<organism evidence="1 2">
    <name type="scientific">Gigaspora margarita</name>
    <dbReference type="NCBI Taxonomy" id="4874"/>
    <lineage>
        <taxon>Eukaryota</taxon>
        <taxon>Fungi</taxon>
        <taxon>Fungi incertae sedis</taxon>
        <taxon>Mucoromycota</taxon>
        <taxon>Glomeromycotina</taxon>
        <taxon>Glomeromycetes</taxon>
        <taxon>Diversisporales</taxon>
        <taxon>Gigasporaceae</taxon>
        <taxon>Gigaspora</taxon>
    </lineage>
</organism>
<sequence length="91" mass="10855">ISSDFVPKLGNFRCTREVNVRAKNLSGLVTDIIRWMAPEQLERYERYRRDENTYTFSCEMFSGKREKLSLKNYSNPIDTEIQKQFVKIINK</sequence>
<evidence type="ECO:0000313" key="1">
    <source>
        <dbReference type="EMBL" id="CAG8855743.1"/>
    </source>
</evidence>
<evidence type="ECO:0000313" key="2">
    <source>
        <dbReference type="Proteomes" id="UP000789901"/>
    </source>
</evidence>
<dbReference type="Proteomes" id="UP000789901">
    <property type="component" value="Unassembled WGS sequence"/>
</dbReference>
<protein>
    <submittedName>
        <fullName evidence="1">41896_t:CDS:1</fullName>
    </submittedName>
</protein>
<reference evidence="1 2" key="1">
    <citation type="submission" date="2021-06" db="EMBL/GenBank/DDBJ databases">
        <authorList>
            <person name="Kallberg Y."/>
            <person name="Tangrot J."/>
            <person name="Rosling A."/>
        </authorList>
    </citation>
    <scope>NUCLEOTIDE SEQUENCE [LARGE SCALE GENOMIC DNA]</scope>
    <source>
        <strain evidence="1 2">120-4 pot B 10/14</strain>
    </source>
</reference>
<name>A0ABN7XK87_GIGMA</name>
<feature type="non-terminal residue" evidence="1">
    <location>
        <position position="1"/>
    </location>
</feature>
<proteinExistence type="predicted"/>
<dbReference type="EMBL" id="CAJVQB010152652">
    <property type="protein sequence ID" value="CAG8855743.1"/>
    <property type="molecule type" value="Genomic_DNA"/>
</dbReference>
<keyword evidence="2" id="KW-1185">Reference proteome</keyword>
<accession>A0ABN7XK87</accession>
<feature type="non-terminal residue" evidence="1">
    <location>
        <position position="91"/>
    </location>
</feature>
<gene>
    <name evidence="1" type="ORF">GMARGA_LOCUS44564</name>
</gene>
<comment type="caution">
    <text evidence="1">The sequence shown here is derived from an EMBL/GenBank/DDBJ whole genome shotgun (WGS) entry which is preliminary data.</text>
</comment>